<dbReference type="InterPro" id="IPR000182">
    <property type="entry name" value="GNAT_dom"/>
</dbReference>
<reference evidence="5 6" key="1">
    <citation type="submission" date="2018-09" db="EMBL/GenBank/DDBJ databases">
        <title>Metagenome Assembled Genomes from an Advanced Water Purification Facility.</title>
        <authorList>
            <person name="Stamps B.W."/>
            <person name="Spear J.R."/>
        </authorList>
    </citation>
    <scope>NUCLEOTIDE SEQUENCE [LARGE SCALE GENOMIC DNA]</scope>
    <source>
        <strain evidence="5">Bin_54_1</strain>
    </source>
</reference>
<dbReference type="PROSITE" id="PS50005">
    <property type="entry name" value="TPR"/>
    <property type="match status" value="4"/>
</dbReference>
<dbReference type="PANTHER" id="PTHR44998">
    <property type="match status" value="1"/>
</dbReference>
<dbReference type="Gene3D" id="1.25.40.10">
    <property type="entry name" value="Tetratricopeptide repeat domain"/>
    <property type="match status" value="4"/>
</dbReference>
<dbReference type="EMBL" id="SSFX01000039">
    <property type="protein sequence ID" value="TXI29085.1"/>
    <property type="molecule type" value="Genomic_DNA"/>
</dbReference>
<feature type="domain" description="N-acetyltransferase" evidence="4">
    <location>
        <begin position="246"/>
        <end position="389"/>
    </location>
</feature>
<dbReference type="PANTHER" id="PTHR44998:SF1">
    <property type="entry name" value="UDP-N-ACETYLGLUCOSAMINE--PEPTIDE N-ACETYLGLUCOSAMINYLTRANSFERASE 110 KDA SUBUNIT"/>
    <property type="match status" value="1"/>
</dbReference>
<evidence type="ECO:0000256" key="2">
    <source>
        <dbReference type="ARBA" id="ARBA00022803"/>
    </source>
</evidence>
<feature type="repeat" description="TPR" evidence="3">
    <location>
        <begin position="122"/>
        <end position="155"/>
    </location>
</feature>
<dbReference type="SMART" id="SM00028">
    <property type="entry name" value="TPR"/>
    <property type="match status" value="6"/>
</dbReference>
<dbReference type="Pfam" id="PF07719">
    <property type="entry name" value="TPR_2"/>
    <property type="match status" value="1"/>
</dbReference>
<organism evidence="5 6">
    <name type="scientific">Nitrosomonas oligotropha</name>
    <dbReference type="NCBI Taxonomy" id="42354"/>
    <lineage>
        <taxon>Bacteria</taxon>
        <taxon>Pseudomonadati</taxon>
        <taxon>Pseudomonadota</taxon>
        <taxon>Betaproteobacteria</taxon>
        <taxon>Nitrosomonadales</taxon>
        <taxon>Nitrosomonadaceae</taxon>
        <taxon>Nitrosomonas</taxon>
    </lineage>
</organism>
<dbReference type="Proteomes" id="UP000321055">
    <property type="component" value="Unassembled WGS sequence"/>
</dbReference>
<dbReference type="Pfam" id="PF13414">
    <property type="entry name" value="TPR_11"/>
    <property type="match status" value="1"/>
</dbReference>
<dbReference type="SUPFAM" id="SSF55729">
    <property type="entry name" value="Acyl-CoA N-acyltransferases (Nat)"/>
    <property type="match status" value="1"/>
</dbReference>
<dbReference type="Gene3D" id="3.40.630.30">
    <property type="match status" value="1"/>
</dbReference>
<proteinExistence type="predicted"/>
<evidence type="ECO:0000313" key="5">
    <source>
        <dbReference type="EMBL" id="TXI29085.1"/>
    </source>
</evidence>
<evidence type="ECO:0000256" key="3">
    <source>
        <dbReference type="PROSITE-ProRule" id="PRU00339"/>
    </source>
</evidence>
<feature type="repeat" description="TPR" evidence="3">
    <location>
        <begin position="54"/>
        <end position="87"/>
    </location>
</feature>
<dbReference type="InterPro" id="IPR019734">
    <property type="entry name" value="TPR_rpt"/>
</dbReference>
<evidence type="ECO:0000256" key="1">
    <source>
        <dbReference type="ARBA" id="ARBA00022737"/>
    </source>
</evidence>
<dbReference type="GO" id="GO:0006493">
    <property type="term" value="P:protein O-linked glycosylation"/>
    <property type="evidence" value="ECO:0007669"/>
    <property type="project" value="TreeGrafter"/>
</dbReference>
<sequence length="439" mass="49779">MSKKSPRPCFFDSKFSMRQISEALQRAVRHQQSGQFSEAEAVCHQILAALPDQPDTLHLLAIIYAQTKRYAQANDNFRKAITLAPARADFIGNYANALWEQGSIEEAISYCERSLAINANQAEVLNVLGNALMVQNRHEKAVESFRQALHLRPQYPHALNNLGNALQKMNQAAEAIPCYQQAIELQGDYSEACNNLGQALKNLGRIDEARAQFHKALQLTPNFNQARQNLAEVDSCWLEPLEGKKLFLRCYEAQDAAYLRYCHQNNDFMALYNQYIPRHQPIDELAAKLRQTQALHPCQTKSVDWVIFRKNTSQPVGIANLVDINLSHRRAEFLIGLPDSEDRTRGIALEATLLVLDYVFNRVKLNKLIAHVYAHNAFSQKNALALGFTQESYLREHLVDPHGNLLDVYGNGMTMRDFHSNPKISKLSQRILGRDITVV</sequence>
<evidence type="ECO:0000259" key="4">
    <source>
        <dbReference type="Pfam" id="PF13302"/>
    </source>
</evidence>
<name>A0A5C7VX71_9PROT</name>
<dbReference type="Pfam" id="PF14559">
    <property type="entry name" value="TPR_19"/>
    <property type="match status" value="1"/>
</dbReference>
<protein>
    <submittedName>
        <fullName evidence="5">GNAT family N-acetyltransferase</fullName>
    </submittedName>
</protein>
<dbReference type="PROSITE" id="PS50293">
    <property type="entry name" value="TPR_REGION"/>
    <property type="match status" value="2"/>
</dbReference>
<dbReference type="SUPFAM" id="SSF48452">
    <property type="entry name" value="TPR-like"/>
    <property type="match status" value="1"/>
</dbReference>
<feature type="repeat" description="TPR" evidence="3">
    <location>
        <begin position="190"/>
        <end position="223"/>
    </location>
</feature>
<feature type="repeat" description="TPR" evidence="3">
    <location>
        <begin position="156"/>
        <end position="189"/>
    </location>
</feature>
<dbReference type="InterPro" id="IPR013105">
    <property type="entry name" value="TPR_2"/>
</dbReference>
<gene>
    <name evidence="5" type="ORF">E6Q60_05395</name>
</gene>
<evidence type="ECO:0000313" key="6">
    <source>
        <dbReference type="Proteomes" id="UP000321055"/>
    </source>
</evidence>
<dbReference type="InterPro" id="IPR011990">
    <property type="entry name" value="TPR-like_helical_dom_sf"/>
</dbReference>
<dbReference type="GO" id="GO:0016757">
    <property type="term" value="F:glycosyltransferase activity"/>
    <property type="evidence" value="ECO:0007669"/>
    <property type="project" value="TreeGrafter"/>
</dbReference>
<dbReference type="AlphaFoldDB" id="A0A5C7VX71"/>
<dbReference type="Pfam" id="PF13302">
    <property type="entry name" value="Acetyltransf_3"/>
    <property type="match status" value="1"/>
</dbReference>
<keyword evidence="1" id="KW-0677">Repeat</keyword>
<keyword evidence="5" id="KW-0808">Transferase</keyword>
<keyword evidence="2 3" id="KW-0802">TPR repeat</keyword>
<dbReference type="GO" id="GO:0016747">
    <property type="term" value="F:acyltransferase activity, transferring groups other than amino-acyl groups"/>
    <property type="evidence" value="ECO:0007669"/>
    <property type="project" value="InterPro"/>
</dbReference>
<accession>A0A5C7VX71</accession>
<dbReference type="InterPro" id="IPR016181">
    <property type="entry name" value="Acyl_CoA_acyltransferase"/>
</dbReference>
<comment type="caution">
    <text evidence="5">The sequence shown here is derived from an EMBL/GenBank/DDBJ whole genome shotgun (WGS) entry which is preliminary data.</text>
</comment>